<feature type="compositionally biased region" description="Acidic residues" evidence="1">
    <location>
        <begin position="1003"/>
        <end position="1018"/>
    </location>
</feature>
<sequence length="1018" mass="113661">MQGSASFPAALGSSKWIASFLMKHRDDEDTTRQASPSKCGEEDDAFTRERNLADDAVDEGSGSEAKYLDLYKKTKTELRSIFSSHTKKSSWSELKEAEPFTQNNGTIAQQKNVKSTWTMIFDTKSGNKLHKRAKSAPVTVNNYIAHNLEPIDEVLEEREAPMLGFVMKPTSVMILPRKSSREMSQGSKPLQGSAGHGNDHDDNKSVSDAGTDITEWPGLEDVAEEDEEAASETGTVIVKRPAVLADLAEEDEESITSKRVSITNGEDNTAPLSKPEQATETENAPTGETPALTQDTPREIRIECSGALVTDETPGITENIDHEEHQTRDATTVEEEKPSGSLSYTKSLMKKAFEMAKQPFKSHGSVVEQPAIPLRRKGKLQPDWTKKDKTDASLKSHNCRSKKSSEASASSKASHSSKLSRFFKVSYRAHKRGTSHSTVGSKTTVSHYEPLVLCLPPQDGDFGHIIREFSGDLKKHKGKVSEDSPIEKSPGKSINATEVAEPSEFDESMGEITPTGAKRQALDLESESRDISMQGLDQDLTYKKTRSPNKEVCHETHKKESTSPQQESDSAYQGLSPCNFRPWNGGSCQRGAPFAADQEMQKAFEDHQAALAREQQRKLQGVAEADDESEPEEPIEQRQLRELGEDLEQNDVDSQATISPAEPLAENNIYDDSRAGDFADESQGLVFRDDDVLAGDSQVKKLQGVEPQDEEEQVKALTVDALKAQEKRAAETKSKADLTDEDKSVEAYGPNHFWDNTGSGTVREWFQKLVENTDNGNMVRDEAAEKFYDGQESLCSDFTTPPSENEVRDALNHKDAPQIHDCPPQQVFRQMEAFSRSIERNVLVREAFATGVQSIKKINEMIYENYDLATDAVLASEIKEADLKADHRRKKIYKAVTRRYRIAQARARTVLRDSNGLHAYIKALEQERREMTEEIHRSVERLGYRRATNLTDAMDIIYRTIREERLDLSIVQPQEEKPDVSSPESVLAMIDETGYQNIINGDPQDEEPEPENPEDMFF</sequence>
<dbReference type="AlphaFoldDB" id="A0A9W8VQ91"/>
<feature type="region of interest" description="Disordered" evidence="1">
    <location>
        <begin position="364"/>
        <end position="415"/>
    </location>
</feature>
<evidence type="ECO:0000313" key="2">
    <source>
        <dbReference type="EMBL" id="KAJ4271670.1"/>
    </source>
</evidence>
<feature type="compositionally biased region" description="Low complexity" evidence="1">
    <location>
        <begin position="406"/>
        <end position="415"/>
    </location>
</feature>
<feature type="compositionally biased region" description="Basic and acidic residues" evidence="1">
    <location>
        <begin position="384"/>
        <end position="394"/>
    </location>
</feature>
<feature type="compositionally biased region" description="Acidic residues" evidence="1">
    <location>
        <begin position="624"/>
        <end position="634"/>
    </location>
</feature>
<feature type="compositionally biased region" description="Polar residues" evidence="1">
    <location>
        <begin position="257"/>
        <end position="295"/>
    </location>
</feature>
<feature type="compositionally biased region" description="Polar residues" evidence="1">
    <location>
        <begin position="562"/>
        <end position="573"/>
    </location>
</feature>
<proteinExistence type="predicted"/>
<feature type="region of interest" description="Disordered" evidence="1">
    <location>
        <begin position="999"/>
        <end position="1018"/>
    </location>
</feature>
<feature type="compositionally biased region" description="Basic and acidic residues" evidence="1">
    <location>
        <begin position="635"/>
        <end position="644"/>
    </location>
</feature>
<dbReference type="OrthoDB" id="5055285at2759"/>
<feature type="region of interest" description="Disordered" evidence="1">
    <location>
        <begin position="473"/>
        <end position="576"/>
    </location>
</feature>
<evidence type="ECO:0000256" key="1">
    <source>
        <dbReference type="SAM" id="MobiDB-lite"/>
    </source>
</evidence>
<feature type="compositionally biased region" description="Acidic residues" evidence="1">
    <location>
        <begin position="221"/>
        <end position="230"/>
    </location>
</feature>
<evidence type="ECO:0000313" key="3">
    <source>
        <dbReference type="Proteomes" id="UP001152049"/>
    </source>
</evidence>
<feature type="compositionally biased region" description="Basic and acidic residues" evidence="1">
    <location>
        <begin position="548"/>
        <end position="561"/>
    </location>
</feature>
<feature type="region of interest" description="Disordered" evidence="1">
    <location>
        <begin position="25"/>
        <end position="61"/>
    </location>
</feature>
<feature type="region of interest" description="Disordered" evidence="1">
    <location>
        <begin position="178"/>
        <end position="235"/>
    </location>
</feature>
<feature type="compositionally biased region" description="Basic and acidic residues" evidence="1">
    <location>
        <begin position="520"/>
        <end position="530"/>
    </location>
</feature>
<keyword evidence="3" id="KW-1185">Reference proteome</keyword>
<name>A0A9W8VQ91_9HYPO</name>
<dbReference type="EMBL" id="JAOQAZ010000001">
    <property type="protein sequence ID" value="KAJ4271670.1"/>
    <property type="molecule type" value="Genomic_DNA"/>
</dbReference>
<organism evidence="2 3">
    <name type="scientific">Fusarium torreyae</name>
    <dbReference type="NCBI Taxonomy" id="1237075"/>
    <lineage>
        <taxon>Eukaryota</taxon>
        <taxon>Fungi</taxon>
        <taxon>Dikarya</taxon>
        <taxon>Ascomycota</taxon>
        <taxon>Pezizomycotina</taxon>
        <taxon>Sordariomycetes</taxon>
        <taxon>Hypocreomycetidae</taxon>
        <taxon>Hypocreales</taxon>
        <taxon>Nectriaceae</taxon>
        <taxon>Fusarium</taxon>
    </lineage>
</organism>
<feature type="region of interest" description="Disordered" evidence="1">
    <location>
        <begin position="313"/>
        <end position="341"/>
    </location>
</feature>
<protein>
    <submittedName>
        <fullName evidence="2">Uncharacterized protein</fullName>
    </submittedName>
</protein>
<accession>A0A9W8VQ91</accession>
<reference evidence="2" key="1">
    <citation type="submission" date="2022-09" db="EMBL/GenBank/DDBJ databases">
        <title>Fusarium specimens isolated from Avocado Roots.</title>
        <authorList>
            <person name="Stajich J."/>
            <person name="Roper C."/>
            <person name="Heimlech-Rivalta G."/>
        </authorList>
    </citation>
    <scope>NUCLEOTIDE SEQUENCE</scope>
    <source>
        <strain evidence="2">CF00136</strain>
    </source>
</reference>
<feature type="region of interest" description="Disordered" evidence="1">
    <location>
        <begin position="606"/>
        <end position="664"/>
    </location>
</feature>
<feature type="region of interest" description="Disordered" evidence="1">
    <location>
        <begin position="249"/>
        <end position="297"/>
    </location>
</feature>
<feature type="compositionally biased region" description="Basic and acidic residues" evidence="1">
    <location>
        <begin position="319"/>
        <end position="328"/>
    </location>
</feature>
<dbReference type="Proteomes" id="UP001152049">
    <property type="component" value="Unassembled WGS sequence"/>
</dbReference>
<gene>
    <name evidence="2" type="ORF">NW762_000375</name>
</gene>
<feature type="compositionally biased region" description="Basic and acidic residues" evidence="1">
    <location>
        <begin position="473"/>
        <end position="490"/>
    </location>
</feature>
<comment type="caution">
    <text evidence="2">The sequence shown here is derived from an EMBL/GenBank/DDBJ whole genome shotgun (WGS) entry which is preliminary data.</text>
</comment>